<name>A0A7W9QE42_9ACTN</name>
<reference evidence="1 2" key="1">
    <citation type="submission" date="2020-08" db="EMBL/GenBank/DDBJ databases">
        <title>Genomic Encyclopedia of Type Strains, Phase III (KMG-III): the genomes of soil and plant-associated and newly described type strains.</title>
        <authorList>
            <person name="Whitman W."/>
        </authorList>
    </citation>
    <scope>NUCLEOTIDE SEQUENCE [LARGE SCALE GENOMIC DNA]</scope>
    <source>
        <strain evidence="1 2">CECT 8305</strain>
    </source>
</reference>
<accession>A0A7W9QE42</accession>
<keyword evidence="2" id="KW-1185">Reference proteome</keyword>
<comment type="caution">
    <text evidence="1">The sequence shown here is derived from an EMBL/GenBank/DDBJ whole genome shotgun (WGS) entry which is preliminary data.</text>
</comment>
<protein>
    <submittedName>
        <fullName evidence="1">Uncharacterized protein</fullName>
    </submittedName>
</protein>
<gene>
    <name evidence="1" type="ORF">FHS42_005525</name>
</gene>
<dbReference type="EMBL" id="JACHJL010000016">
    <property type="protein sequence ID" value="MBB5938436.1"/>
    <property type="molecule type" value="Genomic_DNA"/>
</dbReference>
<dbReference type="Proteomes" id="UP000588098">
    <property type="component" value="Unassembled WGS sequence"/>
</dbReference>
<evidence type="ECO:0000313" key="1">
    <source>
        <dbReference type="EMBL" id="MBB5938436.1"/>
    </source>
</evidence>
<dbReference type="RefSeq" id="WP_281392870.1">
    <property type="nucleotide sequence ID" value="NZ_JACHJL010000016.1"/>
</dbReference>
<dbReference type="AlphaFoldDB" id="A0A7W9QE42"/>
<proteinExistence type="predicted"/>
<sequence length="44" mass="4579">MVGLDGMSLGEAFQLVPPYLRPLVKAAVLHLLWSGDVTTALGAA</sequence>
<evidence type="ECO:0000313" key="2">
    <source>
        <dbReference type="Proteomes" id="UP000588098"/>
    </source>
</evidence>
<organism evidence="1 2">
    <name type="scientific">Streptomyces zagrosensis</name>
    <dbReference type="NCBI Taxonomy" id="1042984"/>
    <lineage>
        <taxon>Bacteria</taxon>
        <taxon>Bacillati</taxon>
        <taxon>Actinomycetota</taxon>
        <taxon>Actinomycetes</taxon>
        <taxon>Kitasatosporales</taxon>
        <taxon>Streptomycetaceae</taxon>
        <taxon>Streptomyces</taxon>
    </lineage>
</organism>